<feature type="compositionally biased region" description="Low complexity" evidence="2">
    <location>
        <begin position="484"/>
        <end position="497"/>
    </location>
</feature>
<feature type="signal peptide" evidence="3">
    <location>
        <begin position="1"/>
        <end position="35"/>
    </location>
</feature>
<gene>
    <name evidence="6" type="ORF">ACHAWU_002658</name>
    <name evidence="5" type="ORF">ACHAWU_009491</name>
</gene>
<evidence type="ECO:0000256" key="3">
    <source>
        <dbReference type="SAM" id="SignalP"/>
    </source>
</evidence>
<evidence type="ECO:0000313" key="7">
    <source>
        <dbReference type="Proteomes" id="UP001530293"/>
    </source>
</evidence>
<dbReference type="InterPro" id="IPR043504">
    <property type="entry name" value="Peptidase_S1_PA_chymotrypsin"/>
</dbReference>
<dbReference type="SUPFAM" id="SSF50494">
    <property type="entry name" value="Trypsin-like serine proteases"/>
    <property type="match status" value="1"/>
</dbReference>
<keyword evidence="3" id="KW-0732">Signal</keyword>
<feature type="chain" id="PRO_5044724926" description="Peptidase S1 domain-containing protein" evidence="3">
    <location>
        <begin position="36"/>
        <end position="497"/>
    </location>
</feature>
<organism evidence="6 7">
    <name type="scientific">Discostella pseudostelligera</name>
    <dbReference type="NCBI Taxonomy" id="259834"/>
    <lineage>
        <taxon>Eukaryota</taxon>
        <taxon>Sar</taxon>
        <taxon>Stramenopiles</taxon>
        <taxon>Ochrophyta</taxon>
        <taxon>Bacillariophyta</taxon>
        <taxon>Coscinodiscophyceae</taxon>
        <taxon>Thalassiosirophycidae</taxon>
        <taxon>Stephanodiscales</taxon>
        <taxon>Stephanodiscaceae</taxon>
        <taxon>Discostella</taxon>
    </lineage>
</organism>
<evidence type="ECO:0000256" key="1">
    <source>
        <dbReference type="ARBA" id="ARBA00023026"/>
    </source>
</evidence>
<evidence type="ECO:0000313" key="5">
    <source>
        <dbReference type="EMBL" id="KAL3757646.1"/>
    </source>
</evidence>
<dbReference type="InterPro" id="IPR001254">
    <property type="entry name" value="Trypsin_dom"/>
</dbReference>
<dbReference type="Proteomes" id="UP001530293">
    <property type="component" value="Unassembled WGS sequence"/>
</dbReference>
<comment type="caution">
    <text evidence="6">The sequence shown here is derived from an EMBL/GenBank/DDBJ whole genome shotgun (WGS) entry which is preliminary data.</text>
</comment>
<dbReference type="EMBL" id="JALLBG020000093">
    <property type="protein sequence ID" value="KAL3765628.1"/>
    <property type="molecule type" value="Genomic_DNA"/>
</dbReference>
<sequence length="497" mass="51632">MMRLNPTSSSSLRHLSGSMATLLLSFVVLTTSSHAQFVPPCETFIPYSYDSGEILRNQPTPPTPGTSSSQQEVLIDTIPISHTFAPWIQLDLSSTTLAPNVQLYLEGTSSSTGTGITQILDANGLYADNGYSAVFDGDIVTMKLVYDPSYISTSTTSPVSTSPNTTKMNSIWNALRGGATKPPKKPVPPPPSMSSRVIISNIKVGICGDNDGEVVASTICGSTDDRKQSNDVRQGRMGGCTAWLISKNIFLRAGHCGEPNASTRIHFTSSSSNAPIADQYAVDLSTYKYLNGGVGKDWAIGRLLPNSSTGLLAGVAQSAKCSATSGSTCGWYKLGNIGSVSGNIRITGYGTAPDGRTQKTHLGALKTVSSTTLTYSTDSEGGNSGSPIFHEETGLAIGIHTHGGCSAKGGANTGTKIYGSSTLLGHINFLTKTCTKNSDCSDNVVCNGVEICHPEGVCTAGAPVYGNGCPSAPPTSAPTPKPTAKPTTAKPTTAKPT</sequence>
<dbReference type="Gene3D" id="2.40.10.10">
    <property type="entry name" value="Trypsin-like serine proteases"/>
    <property type="match status" value="2"/>
</dbReference>
<protein>
    <recommendedName>
        <fullName evidence="4">Peptidase S1 domain-containing protein</fullName>
    </recommendedName>
</protein>
<evidence type="ECO:0000313" key="6">
    <source>
        <dbReference type="EMBL" id="KAL3765628.1"/>
    </source>
</evidence>
<reference evidence="6 7" key="1">
    <citation type="submission" date="2024-10" db="EMBL/GenBank/DDBJ databases">
        <title>Updated reference genomes for cyclostephanoid diatoms.</title>
        <authorList>
            <person name="Roberts W.R."/>
            <person name="Alverson A.J."/>
        </authorList>
    </citation>
    <scope>NUCLEOTIDE SEQUENCE [LARGE SCALE GENOMIC DNA]</scope>
    <source>
        <strain evidence="6 7">AJA232-27</strain>
    </source>
</reference>
<proteinExistence type="predicted"/>
<feature type="compositionally biased region" description="Pro residues" evidence="2">
    <location>
        <begin position="471"/>
        <end position="483"/>
    </location>
</feature>
<dbReference type="InterPro" id="IPR009003">
    <property type="entry name" value="Peptidase_S1_PA"/>
</dbReference>
<dbReference type="Pfam" id="PF00089">
    <property type="entry name" value="Trypsin"/>
    <property type="match status" value="1"/>
</dbReference>
<evidence type="ECO:0000256" key="2">
    <source>
        <dbReference type="SAM" id="MobiDB-lite"/>
    </source>
</evidence>
<keyword evidence="1" id="KW-0843">Virulence</keyword>
<feature type="region of interest" description="Disordered" evidence="2">
    <location>
        <begin position="469"/>
        <end position="497"/>
    </location>
</feature>
<feature type="domain" description="Peptidase S1" evidence="4">
    <location>
        <begin position="238"/>
        <end position="410"/>
    </location>
</feature>
<evidence type="ECO:0000259" key="4">
    <source>
        <dbReference type="Pfam" id="PF00089"/>
    </source>
</evidence>
<dbReference type="AlphaFoldDB" id="A0ABD3MPC7"/>
<keyword evidence="7" id="KW-1185">Reference proteome</keyword>
<accession>A0ABD3MPC7</accession>
<dbReference type="EMBL" id="JALLBG020000256">
    <property type="protein sequence ID" value="KAL3757646.1"/>
    <property type="molecule type" value="Genomic_DNA"/>
</dbReference>
<name>A0ABD3MPC7_9STRA</name>